<evidence type="ECO:0000313" key="7">
    <source>
        <dbReference type="EMBL" id="GAA4737016.1"/>
    </source>
</evidence>
<sequence length="954" mass="102045">MVLLIGFFLFAGLYTDALWFGQLGFSSVLYTEWLTIASLFAVGFLAMAVPVILTIQLAYRLRPVYAKLTAQLDRYQQVIEPLRRVVMIGAPIVIGLFAGVSAAARWQPILLLLHGTTVGRKDPVFGLDVGFYLFTLPALHGIVGFASAVLVVCTLAALATNYLYGGIRIVGRDVRVSRSARIQVAVTVAVFLVLQAISLYLDQFTTLYEGSTGGLFTGAGYADANAVIPGRLILAVCALLVAALFVVTAIIGRWRLPLVGTGLLVVASIIVGSVFPWGMWNLQVKPNEGALERNYITNAISATQDAYDVKGVQQIPYNAKTTAQEGALRSDAQTTANIRIIDPSVVSPTFGQFQQFKQYYKFPAYLDVDRYSIDGTSQDAVVAVRELNQSGLTNPSAFNNTFVYTHGYGLVAAYGNQRTSDGAPSFFESNIPSKGPLDIQTPGIYFGENSPPFSVVGAPKGTRPIELDYVSGNDADGTQHNTTYSADGGPSIGNLFNRVVYALKFSSDQILLSNAVNEKSQILYDRNPLTRVQKVAPYLTLDSDPYPSVVNGRIVWVVDGYTTSTTYPYSSSESLSQALSNTGSNSAATYATDQINYIRNSVKATVDAYSGKVVLYAWDDTDPVLKAWRSVFPSTVRPLAEISSELMSHVRYPEDMFRVQRAILGRYHVTDPTSWYRGDDSWRTPPDPSSATDTDNSSQQPPYYLTMQLPGQDDPTFSLYSTYIPGSNTSESRGVLTGYLAVDADAGGTQGQKRADYGKLRLLVLPRDTVVSGPTQVQNQFQSDPTIKSQLNLLNIGGTGGSSVVPGNLLTIPVGGGLLYVEPVYVRSATGSTYPLLRKVLTSFGTKVAFEDTLDQSLNTLFGGDSGADTPDSSNDGGSSAGSGTDSGSGSNGGSTGGSSSGSADNAALQKALADAKQALADREKAYSSNDLVAAAQADRKLQSAIEAALAAEG</sequence>
<evidence type="ECO:0000313" key="8">
    <source>
        <dbReference type="Proteomes" id="UP001500121"/>
    </source>
</evidence>
<proteinExistence type="inferred from homology"/>
<evidence type="ECO:0000256" key="3">
    <source>
        <dbReference type="ARBA" id="ARBA00022989"/>
    </source>
</evidence>
<protein>
    <recommendedName>
        <fullName evidence="5">UPF0182 protein GCM10025783_04120</fullName>
    </recommendedName>
</protein>
<comment type="similarity">
    <text evidence="5">Belongs to the UPF0182 family.</text>
</comment>
<keyword evidence="3 5" id="KW-1133">Transmembrane helix</keyword>
<feature type="transmembrane region" description="Helical" evidence="5">
    <location>
        <begin position="82"/>
        <end position="104"/>
    </location>
</feature>
<accession>A0ABP8YRW4</accession>
<evidence type="ECO:0000256" key="6">
    <source>
        <dbReference type="SAM" id="MobiDB-lite"/>
    </source>
</evidence>
<keyword evidence="1 5" id="KW-1003">Cell membrane</keyword>
<feature type="compositionally biased region" description="Gly residues" evidence="6">
    <location>
        <begin position="879"/>
        <end position="900"/>
    </location>
</feature>
<evidence type="ECO:0000256" key="2">
    <source>
        <dbReference type="ARBA" id="ARBA00022692"/>
    </source>
</evidence>
<dbReference type="InterPro" id="IPR005372">
    <property type="entry name" value="UPF0182"/>
</dbReference>
<comment type="caution">
    <text evidence="7">The sequence shown here is derived from an EMBL/GenBank/DDBJ whole genome shotgun (WGS) entry which is preliminary data.</text>
</comment>
<comment type="subcellular location">
    <subcellularLocation>
        <location evidence="5">Cell membrane</location>
        <topology evidence="5">Multi-pass membrane protein</topology>
    </subcellularLocation>
</comment>
<gene>
    <name evidence="7" type="ORF">GCM10025783_04120</name>
</gene>
<dbReference type="Proteomes" id="UP001500121">
    <property type="component" value="Unassembled WGS sequence"/>
</dbReference>
<dbReference type="EMBL" id="BAABLP010000001">
    <property type="protein sequence ID" value="GAA4737016.1"/>
    <property type="molecule type" value="Genomic_DNA"/>
</dbReference>
<reference evidence="8" key="1">
    <citation type="journal article" date="2019" name="Int. J. Syst. Evol. Microbiol.">
        <title>The Global Catalogue of Microorganisms (GCM) 10K type strain sequencing project: providing services to taxonomists for standard genome sequencing and annotation.</title>
        <authorList>
            <consortium name="The Broad Institute Genomics Platform"/>
            <consortium name="The Broad Institute Genome Sequencing Center for Infectious Disease"/>
            <person name="Wu L."/>
            <person name="Ma J."/>
        </authorList>
    </citation>
    <scope>NUCLEOTIDE SEQUENCE [LARGE SCALE GENOMIC DNA]</scope>
    <source>
        <strain evidence="8">JCM 19015</strain>
    </source>
</reference>
<keyword evidence="2 5" id="KW-0812">Transmembrane</keyword>
<feature type="transmembrane region" description="Helical" evidence="5">
    <location>
        <begin position="258"/>
        <end position="280"/>
    </location>
</feature>
<dbReference type="HAMAP" id="MF_01600">
    <property type="entry name" value="UPF0182"/>
    <property type="match status" value="1"/>
</dbReference>
<feature type="transmembrane region" description="Helical" evidence="5">
    <location>
        <begin position="184"/>
        <end position="201"/>
    </location>
</feature>
<evidence type="ECO:0000256" key="5">
    <source>
        <dbReference type="HAMAP-Rule" id="MF_01600"/>
    </source>
</evidence>
<dbReference type="PANTHER" id="PTHR39344:SF1">
    <property type="entry name" value="UPF0182 PROTEIN SLL1060"/>
    <property type="match status" value="1"/>
</dbReference>
<keyword evidence="8" id="KW-1185">Reference proteome</keyword>
<comment type="caution">
    <text evidence="5">Lacks conserved residue(s) required for the propagation of feature annotation.</text>
</comment>
<dbReference type="PANTHER" id="PTHR39344">
    <property type="entry name" value="UPF0182 PROTEIN SLL1060"/>
    <property type="match status" value="1"/>
</dbReference>
<name>A0ABP8YRW4_9MICO</name>
<feature type="transmembrane region" description="Helical" evidence="5">
    <location>
        <begin position="232"/>
        <end position="251"/>
    </location>
</feature>
<feature type="transmembrane region" description="Helical" evidence="5">
    <location>
        <begin position="142"/>
        <end position="164"/>
    </location>
</feature>
<feature type="region of interest" description="Disordered" evidence="6">
    <location>
        <begin position="861"/>
        <end position="908"/>
    </location>
</feature>
<evidence type="ECO:0000256" key="4">
    <source>
        <dbReference type="ARBA" id="ARBA00023136"/>
    </source>
</evidence>
<feature type="transmembrane region" description="Helical" evidence="5">
    <location>
        <begin position="33"/>
        <end position="61"/>
    </location>
</feature>
<evidence type="ECO:0000256" key="1">
    <source>
        <dbReference type="ARBA" id="ARBA00022475"/>
    </source>
</evidence>
<organism evidence="7 8">
    <name type="scientific">Amnibacterium soli</name>
    <dbReference type="NCBI Taxonomy" id="1282736"/>
    <lineage>
        <taxon>Bacteria</taxon>
        <taxon>Bacillati</taxon>
        <taxon>Actinomycetota</taxon>
        <taxon>Actinomycetes</taxon>
        <taxon>Micrococcales</taxon>
        <taxon>Microbacteriaceae</taxon>
        <taxon>Amnibacterium</taxon>
    </lineage>
</organism>
<dbReference type="Pfam" id="PF03699">
    <property type="entry name" value="UPF0182"/>
    <property type="match status" value="1"/>
</dbReference>
<feature type="region of interest" description="Disordered" evidence="6">
    <location>
        <begin position="675"/>
        <end position="703"/>
    </location>
</feature>
<keyword evidence="4 5" id="KW-0472">Membrane</keyword>
<feature type="compositionally biased region" description="Polar residues" evidence="6">
    <location>
        <begin position="689"/>
        <end position="701"/>
    </location>
</feature>